<organism evidence="3 4">
    <name type="scientific">Microbacterium deminutum</name>
    <dbReference type="NCBI Taxonomy" id="344164"/>
    <lineage>
        <taxon>Bacteria</taxon>
        <taxon>Bacillati</taxon>
        <taxon>Actinomycetota</taxon>
        <taxon>Actinomycetes</taxon>
        <taxon>Micrococcales</taxon>
        <taxon>Microbacteriaceae</taxon>
        <taxon>Microbacterium</taxon>
    </lineage>
</organism>
<dbReference type="Proteomes" id="UP001499933">
    <property type="component" value="Unassembled WGS sequence"/>
</dbReference>
<dbReference type="InterPro" id="IPR050268">
    <property type="entry name" value="NADH-dep_flavin_reductase"/>
</dbReference>
<accession>A0ABN2QJ12</accession>
<dbReference type="Gene3D" id="2.30.110.10">
    <property type="entry name" value="Electron Transport, Fmn-binding Protein, Chain A"/>
    <property type="match status" value="1"/>
</dbReference>
<dbReference type="RefSeq" id="WP_344092746.1">
    <property type="nucleotide sequence ID" value="NZ_BAAAOG010000002.1"/>
</dbReference>
<keyword evidence="4" id="KW-1185">Reference proteome</keyword>
<evidence type="ECO:0000313" key="3">
    <source>
        <dbReference type="EMBL" id="GAA1953306.1"/>
    </source>
</evidence>
<dbReference type="SMART" id="SM00903">
    <property type="entry name" value="Flavin_Reduct"/>
    <property type="match status" value="1"/>
</dbReference>
<evidence type="ECO:0000259" key="2">
    <source>
        <dbReference type="SMART" id="SM00903"/>
    </source>
</evidence>
<comment type="caution">
    <text evidence="3">The sequence shown here is derived from an EMBL/GenBank/DDBJ whole genome shotgun (WGS) entry which is preliminary data.</text>
</comment>
<gene>
    <name evidence="3" type="ORF">GCM10009776_13950</name>
</gene>
<protein>
    <submittedName>
        <fullName evidence="3">Flavin reductase family protein</fullName>
    </submittedName>
</protein>
<dbReference type="PANTHER" id="PTHR30466:SF1">
    <property type="entry name" value="FMN REDUCTASE (NADH) RUTF"/>
    <property type="match status" value="1"/>
</dbReference>
<sequence length="163" mass="17707">MIAPEQFRDLMAGIPSPVTVLTTWDDGPAGATIGAFISLSMDPPLVLASLISGTTMLERLLRTRRFGVNLLAEHQSRHARRFASRTGDRFADIEWQLQNGLPRLGGTAAWIECELQSEVAGGDHTMVIGRIMSAETSSAQPMVYCRRSFGGHIATPTPVWDAA</sequence>
<dbReference type="Pfam" id="PF01613">
    <property type="entry name" value="Flavin_Reduct"/>
    <property type="match status" value="1"/>
</dbReference>
<evidence type="ECO:0000313" key="4">
    <source>
        <dbReference type="Proteomes" id="UP001499933"/>
    </source>
</evidence>
<dbReference type="PANTHER" id="PTHR30466">
    <property type="entry name" value="FLAVIN REDUCTASE"/>
    <property type="match status" value="1"/>
</dbReference>
<keyword evidence="1" id="KW-0560">Oxidoreductase</keyword>
<dbReference type="SUPFAM" id="SSF50475">
    <property type="entry name" value="FMN-binding split barrel"/>
    <property type="match status" value="1"/>
</dbReference>
<dbReference type="EMBL" id="BAAAOG010000002">
    <property type="protein sequence ID" value="GAA1953306.1"/>
    <property type="molecule type" value="Genomic_DNA"/>
</dbReference>
<feature type="domain" description="Flavin reductase like" evidence="2">
    <location>
        <begin position="11"/>
        <end position="151"/>
    </location>
</feature>
<proteinExistence type="predicted"/>
<evidence type="ECO:0000256" key="1">
    <source>
        <dbReference type="ARBA" id="ARBA00023002"/>
    </source>
</evidence>
<reference evidence="3 4" key="1">
    <citation type="journal article" date="2019" name="Int. J. Syst. Evol. Microbiol.">
        <title>The Global Catalogue of Microorganisms (GCM) 10K type strain sequencing project: providing services to taxonomists for standard genome sequencing and annotation.</title>
        <authorList>
            <consortium name="The Broad Institute Genomics Platform"/>
            <consortium name="The Broad Institute Genome Sequencing Center for Infectious Disease"/>
            <person name="Wu L."/>
            <person name="Ma J."/>
        </authorList>
    </citation>
    <scope>NUCLEOTIDE SEQUENCE [LARGE SCALE GENOMIC DNA]</scope>
    <source>
        <strain evidence="3 4">JCM 14901</strain>
    </source>
</reference>
<dbReference type="InterPro" id="IPR002563">
    <property type="entry name" value="Flavin_Rdtase-like_dom"/>
</dbReference>
<name>A0ABN2QJ12_9MICO</name>
<dbReference type="InterPro" id="IPR012349">
    <property type="entry name" value="Split_barrel_FMN-bd"/>
</dbReference>